<feature type="region of interest" description="Disordered" evidence="1">
    <location>
        <begin position="1303"/>
        <end position="1347"/>
    </location>
</feature>
<feature type="compositionally biased region" description="Pro residues" evidence="1">
    <location>
        <begin position="466"/>
        <end position="483"/>
    </location>
</feature>
<dbReference type="Proteomes" id="UP000006039">
    <property type="component" value="Unassembled WGS sequence"/>
</dbReference>
<feature type="compositionally biased region" description="Acidic residues" evidence="1">
    <location>
        <begin position="905"/>
        <end position="914"/>
    </location>
</feature>
<proteinExistence type="predicted"/>
<dbReference type="HOGENOM" id="CLU_001964_0_0_1"/>
<reference evidence="2" key="2">
    <citation type="submission" date="2010-07" db="EMBL/GenBank/DDBJ databases">
        <authorList>
            <consortium name="The Broad Institute Genome Sequencing Platform"/>
            <consortium name="Broad Institute Genome Sequencing Center for Infectious Disease"/>
            <person name="Ma L.-J."/>
            <person name="Dead R."/>
            <person name="Young S."/>
            <person name="Zeng Q."/>
            <person name="Koehrsen M."/>
            <person name="Alvarado L."/>
            <person name="Berlin A."/>
            <person name="Chapman S.B."/>
            <person name="Chen Z."/>
            <person name="Freedman E."/>
            <person name="Gellesch M."/>
            <person name="Goldberg J."/>
            <person name="Griggs A."/>
            <person name="Gujja S."/>
            <person name="Heilman E.R."/>
            <person name="Heiman D."/>
            <person name="Hepburn T."/>
            <person name="Howarth C."/>
            <person name="Jen D."/>
            <person name="Larson L."/>
            <person name="Mehta T."/>
            <person name="Neiman D."/>
            <person name="Pearson M."/>
            <person name="Roberts A."/>
            <person name="Saif S."/>
            <person name="Shea T."/>
            <person name="Shenoy N."/>
            <person name="Sisk P."/>
            <person name="Stolte C."/>
            <person name="Sykes S."/>
            <person name="Walk T."/>
            <person name="White J."/>
            <person name="Yandava C."/>
            <person name="Haas B."/>
            <person name="Nusbaum C."/>
            <person name="Birren B."/>
        </authorList>
    </citation>
    <scope>NUCLEOTIDE SEQUENCE</scope>
    <source>
        <strain evidence="2">R3-111a-1</strain>
    </source>
</reference>
<feature type="region of interest" description="Disordered" evidence="1">
    <location>
        <begin position="298"/>
        <end position="373"/>
    </location>
</feature>
<reference evidence="2" key="3">
    <citation type="submission" date="2010-09" db="EMBL/GenBank/DDBJ databases">
        <title>Annotation of Gaeumannomyces graminis var. tritici R3-111a-1.</title>
        <authorList>
            <consortium name="The Broad Institute Genome Sequencing Platform"/>
            <person name="Ma L.-J."/>
            <person name="Dead R."/>
            <person name="Young S.K."/>
            <person name="Zeng Q."/>
            <person name="Gargeya S."/>
            <person name="Fitzgerald M."/>
            <person name="Haas B."/>
            <person name="Abouelleil A."/>
            <person name="Alvarado L."/>
            <person name="Arachchi H.M."/>
            <person name="Berlin A."/>
            <person name="Brown A."/>
            <person name="Chapman S.B."/>
            <person name="Chen Z."/>
            <person name="Dunbar C."/>
            <person name="Freedman E."/>
            <person name="Gearin G."/>
            <person name="Gellesch M."/>
            <person name="Goldberg J."/>
            <person name="Griggs A."/>
            <person name="Gujja S."/>
            <person name="Heiman D."/>
            <person name="Howarth C."/>
            <person name="Larson L."/>
            <person name="Lui A."/>
            <person name="MacDonald P.J.P."/>
            <person name="Mehta T."/>
            <person name="Montmayeur A."/>
            <person name="Murphy C."/>
            <person name="Neiman D."/>
            <person name="Pearson M."/>
            <person name="Priest M."/>
            <person name="Roberts A."/>
            <person name="Saif S."/>
            <person name="Shea T."/>
            <person name="Shenoy N."/>
            <person name="Sisk P."/>
            <person name="Stolte C."/>
            <person name="Sykes S."/>
            <person name="Yandava C."/>
            <person name="Wortman J."/>
            <person name="Nusbaum C."/>
            <person name="Birren B."/>
        </authorList>
    </citation>
    <scope>NUCLEOTIDE SEQUENCE</scope>
    <source>
        <strain evidence="2">R3-111a-1</strain>
    </source>
</reference>
<evidence type="ECO:0000313" key="2">
    <source>
        <dbReference type="EMBL" id="EJT72079.1"/>
    </source>
</evidence>
<reference evidence="4" key="1">
    <citation type="submission" date="2010-07" db="EMBL/GenBank/DDBJ databases">
        <title>The genome sequence of Gaeumannomyces graminis var. tritici strain R3-111a-1.</title>
        <authorList>
            <consortium name="The Broad Institute Genome Sequencing Platform"/>
            <person name="Ma L.-J."/>
            <person name="Dead R."/>
            <person name="Young S."/>
            <person name="Zeng Q."/>
            <person name="Koehrsen M."/>
            <person name="Alvarado L."/>
            <person name="Berlin A."/>
            <person name="Chapman S.B."/>
            <person name="Chen Z."/>
            <person name="Freedman E."/>
            <person name="Gellesch M."/>
            <person name="Goldberg J."/>
            <person name="Griggs A."/>
            <person name="Gujja S."/>
            <person name="Heilman E.R."/>
            <person name="Heiman D."/>
            <person name="Hepburn T."/>
            <person name="Howarth C."/>
            <person name="Jen D."/>
            <person name="Larson L."/>
            <person name="Mehta T."/>
            <person name="Neiman D."/>
            <person name="Pearson M."/>
            <person name="Roberts A."/>
            <person name="Saif S."/>
            <person name="Shea T."/>
            <person name="Shenoy N."/>
            <person name="Sisk P."/>
            <person name="Stolte C."/>
            <person name="Sykes S."/>
            <person name="Walk T."/>
            <person name="White J."/>
            <person name="Yandava C."/>
            <person name="Haas B."/>
            <person name="Nusbaum C."/>
            <person name="Birren B."/>
        </authorList>
    </citation>
    <scope>NUCLEOTIDE SEQUENCE [LARGE SCALE GENOMIC DNA]</scope>
    <source>
        <strain evidence="4">R3-111a-1</strain>
    </source>
</reference>
<feature type="region of interest" description="Disordered" evidence="1">
    <location>
        <begin position="991"/>
        <end position="1013"/>
    </location>
</feature>
<reference evidence="3" key="4">
    <citation type="journal article" date="2015" name="G3 (Bethesda)">
        <title>Genome sequences of three phytopathogenic species of the Magnaporthaceae family of fungi.</title>
        <authorList>
            <person name="Okagaki L.H."/>
            <person name="Nunes C.C."/>
            <person name="Sailsbery J."/>
            <person name="Clay B."/>
            <person name="Brown D."/>
            <person name="John T."/>
            <person name="Oh Y."/>
            <person name="Young N."/>
            <person name="Fitzgerald M."/>
            <person name="Haas B.J."/>
            <person name="Zeng Q."/>
            <person name="Young S."/>
            <person name="Adiconis X."/>
            <person name="Fan L."/>
            <person name="Levin J.Z."/>
            <person name="Mitchell T.K."/>
            <person name="Okubara P.A."/>
            <person name="Farman M.L."/>
            <person name="Kohn L.M."/>
            <person name="Birren B."/>
            <person name="Ma L.-J."/>
            <person name="Dean R.A."/>
        </authorList>
    </citation>
    <scope>NUCLEOTIDE SEQUENCE</scope>
    <source>
        <strain evidence="3">R3-111a-1</strain>
    </source>
</reference>
<organism evidence="2">
    <name type="scientific">Gaeumannomyces tritici (strain R3-111a-1)</name>
    <name type="common">Wheat and barley take-all root rot fungus</name>
    <name type="synonym">Gaeumannomyces graminis var. tritici</name>
    <dbReference type="NCBI Taxonomy" id="644352"/>
    <lineage>
        <taxon>Eukaryota</taxon>
        <taxon>Fungi</taxon>
        <taxon>Dikarya</taxon>
        <taxon>Ascomycota</taxon>
        <taxon>Pezizomycotina</taxon>
        <taxon>Sordariomycetes</taxon>
        <taxon>Sordariomycetidae</taxon>
        <taxon>Magnaporthales</taxon>
        <taxon>Magnaporthaceae</taxon>
        <taxon>Gaeumannomyces</taxon>
    </lineage>
</organism>
<evidence type="ECO:0000313" key="4">
    <source>
        <dbReference type="Proteomes" id="UP000006039"/>
    </source>
</evidence>
<feature type="region of interest" description="Disordered" evidence="1">
    <location>
        <begin position="255"/>
        <end position="286"/>
    </location>
</feature>
<feature type="compositionally biased region" description="Low complexity" evidence="1">
    <location>
        <begin position="39"/>
        <end position="55"/>
    </location>
</feature>
<evidence type="ECO:0000313" key="3">
    <source>
        <dbReference type="EnsemblFungi" id="EJT72079"/>
    </source>
</evidence>
<feature type="region of interest" description="Disordered" evidence="1">
    <location>
        <begin position="1"/>
        <end position="234"/>
    </location>
</feature>
<feature type="compositionally biased region" description="Basic residues" evidence="1">
    <location>
        <begin position="195"/>
        <end position="208"/>
    </location>
</feature>
<feature type="compositionally biased region" description="Basic and acidic residues" evidence="1">
    <location>
        <begin position="360"/>
        <end position="369"/>
    </location>
</feature>
<feature type="compositionally biased region" description="Basic and acidic residues" evidence="1">
    <location>
        <begin position="582"/>
        <end position="594"/>
    </location>
</feature>
<feature type="compositionally biased region" description="Polar residues" evidence="1">
    <location>
        <begin position="697"/>
        <end position="709"/>
    </location>
</feature>
<dbReference type="OrthoDB" id="3946221at2759"/>
<keyword evidence="4" id="KW-1185">Reference proteome</keyword>
<reference evidence="3" key="5">
    <citation type="submission" date="2018-04" db="UniProtKB">
        <authorList>
            <consortium name="EnsemblFungi"/>
        </authorList>
    </citation>
    <scope>IDENTIFICATION</scope>
    <source>
        <strain evidence="3">R3-111a-1</strain>
    </source>
</reference>
<protein>
    <submittedName>
        <fullName evidence="2 3">Uncharacterized protein</fullName>
    </submittedName>
</protein>
<dbReference type="GeneID" id="20351785"/>
<sequence>MSSSLADADMDGMSSPDPLNDVVPSSVARVTRSMVRGYQSSLRSQRQSSTASSPRKQTFELDVGNELSPQKILVTVEAEGSEKDHVTRRLFPSSAVRGPRSAARRRDLTTSTTTTTTIPLRGLTDDEREPVPGTATPRRRGRPRKSGTPMPSAKKRAGTPIDRSPKRNRRLRSETADSASETGGEDMDATPRPTAKFRKTPGRKARTPSKKDTRPPPDTGTVKKRGRPRRQALVPAEMEALADQDTLIETIPSVIPTEPTAEGLGPDETMLSSINVSTDGAGGNAMDDEDIWLAAVPESRPPADSWRASSSVVDMERHSSPQEPSKAADVPVSEASSQDDRASVDYVASGADQSDAESETTEKAARSDADMDTIAQGEDFSMIMMDSIVSFRESMQYAEAALPEMGDATSFIVDRALEPIRQGRTDQNQHYPPSQQPSQPDKRPASDVGLSSVEPEATAPAGQPTAPKPSPPIDAPRNEPSPAPASSQNTIRTRVESPKKGKNVTPLSRQLALKSLRRDESLLDTPLASRGQEVSAAHEEASVYDDSFSEIPEAVLEAVTPRPLGQHRDPVSEHEDEVEGMAEDHDGDNSHDDSDGGNSHDGNDVDGFEGGEGSIDNDGKAQSDGPAPMVIDSAPLPDTARKLLTPDETPPPVDEEPLGKESEGAEMASDDAQDDAHDDAQDDDLGSSPPARRASSIDETGCSNPTIATRETRQDTSESPEAAARSSLNPPQLDLDGHSDNLDLPSFSTRPALSPIVRVGRALQHVTSDPPSPKGAESTLGSPFRSSVSRDMEGTDTARPGVMAEPSPEPPTRNAGPEPSSVIRSERSWTQVLNPLSQIKSLVSQGAHMFSPRAAIPQTSAENPFAPDSDMPSPKAIPRAKKSSLPLEEPPLDSAVNPARPGGDGAEEAMDWEAPESVVAAGSGRAEGLTASNAKSSSGPALGHMNDTWRRHSGHDESNVTADVLMEEDHLPPRGSEPPEVDEDDDIWAFEASRPTPSPAKAQPVQDPTLNLWSRAKVPSPWTKTATPRVASESEEFSLLSVQERDLAQASLLGRHEQPLPVQIARTSAARVDLSNFFSSPATVPRIQPLATNAPDDATPTQPAEDSHKELFGSVVPPQRESVARESVAERSVSQSQNPPSSVAQKAFQPSGQRRLDLFSPAPPRQPQASQEPRPSTLSQRSPPKAPSGQLPQKRNFAPRSGSSGGWLFDPVGPGAASHKASVEDTAERDESRHVPNHADDSDEGESSFVVPTLKPLPNRAASPTKSCLRSPLKPKTPGRVVEFTSSTLSPLALEQARGLHGLPQAATGGDAMELDSEPVRTDMQRPSGGEGDKGNKGRYPPKLIGQPKPITALRQSVVLAPPTKASTAPEAAASRLSQTQWSRAHWVRMDALLQERRKGSLNFQLQHRVSVSQKRRSAGLLGKHVSAQGETMALDQWHLDVVDAFRAELGAGCVWDEHVLSKRLFALLVGEERRRAAKGGRLRPIGAMRNGQAS</sequence>
<dbReference type="eggNOG" id="ENOG502SYJI">
    <property type="taxonomic scope" value="Eukaryota"/>
</dbReference>
<dbReference type="EnsemblFungi" id="EJT72079">
    <property type="protein sequence ID" value="EJT72079"/>
    <property type="gene ID" value="GGTG_11327"/>
</dbReference>
<feature type="compositionally biased region" description="Low complexity" evidence="1">
    <location>
        <begin position="1132"/>
        <end position="1143"/>
    </location>
</feature>
<feature type="compositionally biased region" description="Polar residues" evidence="1">
    <location>
        <begin position="930"/>
        <end position="939"/>
    </location>
</feature>
<dbReference type="VEuPathDB" id="FungiDB:GGTG_11327"/>
<dbReference type="RefSeq" id="XP_009227476.1">
    <property type="nucleotide sequence ID" value="XM_009229212.1"/>
</dbReference>
<evidence type="ECO:0000256" key="1">
    <source>
        <dbReference type="SAM" id="MobiDB-lite"/>
    </source>
</evidence>
<feature type="region of interest" description="Disordered" evidence="1">
    <location>
        <begin position="423"/>
        <end position="827"/>
    </location>
</feature>
<gene>
    <name evidence="3" type="primary">20351785</name>
    <name evidence="2" type="ORF">GGTG_11327</name>
</gene>
<feature type="region of interest" description="Disordered" evidence="1">
    <location>
        <begin position="853"/>
        <end position="955"/>
    </location>
</feature>
<dbReference type="STRING" id="644352.J3PCV8"/>
<feature type="compositionally biased region" description="Low complexity" evidence="1">
    <location>
        <begin position="1167"/>
        <end position="1176"/>
    </location>
</feature>
<name>J3PCV8_GAET3</name>
<accession>J3PCV8</accession>
<feature type="compositionally biased region" description="Basic and acidic residues" evidence="1">
    <location>
        <begin position="1229"/>
        <end position="1240"/>
    </location>
</feature>
<dbReference type="EMBL" id="GL385400">
    <property type="protein sequence ID" value="EJT72079.1"/>
    <property type="molecule type" value="Genomic_DNA"/>
</dbReference>
<feature type="region of interest" description="Disordered" evidence="1">
    <location>
        <begin position="1080"/>
        <end position="1280"/>
    </location>
</feature>